<name>A0A179BTT3_RHILE</name>
<accession>A0A179BTT3</accession>
<reference evidence="1" key="1">
    <citation type="submission" date="2016-04" db="EMBL/GenBank/DDBJ databases">
        <title>Fast-growing isolate from the root nodules of Vavilovia formosa.</title>
        <authorList>
            <person name="Kimeklis A."/>
            <person name="Safronova V."/>
            <person name="Belimov A."/>
            <person name="Andronov E."/>
        </authorList>
    </citation>
    <scope>NUCLEOTIDE SEQUENCE [LARGE SCALE GENOMIC DNA]</scope>
    <source>
        <strain evidence="1">Vaf-46</strain>
    </source>
</reference>
<gene>
    <name evidence="1" type="ORF">A4U53_17730</name>
</gene>
<organism evidence="1">
    <name type="scientific">Rhizobium leguminosarum</name>
    <dbReference type="NCBI Taxonomy" id="384"/>
    <lineage>
        <taxon>Bacteria</taxon>
        <taxon>Pseudomonadati</taxon>
        <taxon>Pseudomonadota</taxon>
        <taxon>Alphaproteobacteria</taxon>
        <taxon>Hyphomicrobiales</taxon>
        <taxon>Rhizobiaceae</taxon>
        <taxon>Rhizobium/Agrobacterium group</taxon>
        <taxon>Rhizobium</taxon>
    </lineage>
</organism>
<sequence length="82" mass="9063">MIERVAQAIYAKNAAAAAGRLPWAKAQDAMKESLRDLARAALGEMREGIKDLGRNPPCPYFWPDHSITVLARLDEALNEEAK</sequence>
<dbReference type="AlphaFoldDB" id="A0A179BTT3"/>
<evidence type="ECO:0000313" key="1">
    <source>
        <dbReference type="EMBL" id="OAP95066.1"/>
    </source>
</evidence>
<comment type="caution">
    <text evidence="1">The sequence shown here is derived from an EMBL/GenBank/DDBJ whole genome shotgun (WGS) entry which is preliminary data.</text>
</comment>
<proteinExistence type="predicted"/>
<protein>
    <submittedName>
        <fullName evidence="1">Uncharacterized protein</fullName>
    </submittedName>
</protein>
<dbReference type="EMBL" id="LWBS01000121">
    <property type="protein sequence ID" value="OAP95066.1"/>
    <property type="molecule type" value="Genomic_DNA"/>
</dbReference>